<dbReference type="CDD" id="cd07185">
    <property type="entry name" value="OmpA_C-like"/>
    <property type="match status" value="1"/>
</dbReference>
<dbReference type="InterPro" id="IPR050330">
    <property type="entry name" value="Bact_OuterMem_StrucFunc"/>
</dbReference>
<feature type="transmembrane region" description="Helical" evidence="5">
    <location>
        <begin position="66"/>
        <end position="85"/>
    </location>
</feature>
<dbReference type="InterPro" id="IPR006664">
    <property type="entry name" value="OMP_bac"/>
</dbReference>
<dbReference type="InterPro" id="IPR006665">
    <property type="entry name" value="OmpA-like"/>
</dbReference>
<dbReference type="PROSITE" id="PS51123">
    <property type="entry name" value="OMPA_2"/>
    <property type="match status" value="1"/>
</dbReference>
<dbReference type="EMBL" id="CP050313">
    <property type="protein sequence ID" value="QIR13909.1"/>
    <property type="molecule type" value="Genomic_DNA"/>
</dbReference>
<dbReference type="KEGG" id="saes:HBH39_04850"/>
<dbReference type="Gene3D" id="3.30.1330.60">
    <property type="entry name" value="OmpA-like domain"/>
    <property type="match status" value="1"/>
</dbReference>
<evidence type="ECO:0000256" key="2">
    <source>
        <dbReference type="ARBA" id="ARBA00023136"/>
    </source>
</evidence>
<keyword evidence="5" id="KW-1133">Transmembrane helix</keyword>
<keyword evidence="3" id="KW-0998">Cell outer membrane</keyword>
<evidence type="ECO:0000313" key="7">
    <source>
        <dbReference type="EMBL" id="QIR13909.1"/>
    </source>
</evidence>
<gene>
    <name evidence="7" type="ORF">HBH39_04850</name>
</gene>
<feature type="transmembrane region" description="Helical" evidence="5">
    <location>
        <begin position="42"/>
        <end position="59"/>
    </location>
</feature>
<keyword evidence="8" id="KW-1185">Reference proteome</keyword>
<comment type="subcellular location">
    <subcellularLocation>
        <location evidence="1">Cell outer membrane</location>
    </subcellularLocation>
</comment>
<dbReference type="PANTHER" id="PTHR30329">
    <property type="entry name" value="STATOR ELEMENT OF FLAGELLAR MOTOR COMPLEX"/>
    <property type="match status" value="1"/>
</dbReference>
<dbReference type="InterPro" id="IPR027367">
    <property type="entry name" value="Gly-zipper_YMGG"/>
</dbReference>
<protein>
    <submittedName>
        <fullName evidence="7">OmpA family protein</fullName>
    </submittedName>
</protein>
<dbReference type="AlphaFoldDB" id="A0A6G9QJ56"/>
<keyword evidence="2 4" id="KW-0472">Membrane</keyword>
<dbReference type="Proteomes" id="UP000502608">
    <property type="component" value="Chromosome"/>
</dbReference>
<dbReference type="Pfam" id="PF13441">
    <property type="entry name" value="Gly-zipper_YMGG"/>
    <property type="match status" value="1"/>
</dbReference>
<dbReference type="PRINTS" id="PR01021">
    <property type="entry name" value="OMPADOMAIN"/>
</dbReference>
<reference evidence="7 8" key="1">
    <citation type="submission" date="2020-03" db="EMBL/GenBank/DDBJ databases">
        <title>Complete genome sequence of Shewanella sp.</title>
        <authorList>
            <person name="Kim Y.-S."/>
            <person name="Kim S.-J."/>
            <person name="Jung H.-K."/>
            <person name="Kim K.-H."/>
        </authorList>
    </citation>
    <scope>NUCLEOTIDE SEQUENCE [LARGE SCALE GENOMIC DNA]</scope>
    <source>
        <strain evidence="7 8">PN3F2</strain>
    </source>
</reference>
<dbReference type="PANTHER" id="PTHR30329:SF21">
    <property type="entry name" value="LIPOPROTEIN YIAD-RELATED"/>
    <property type="match status" value="1"/>
</dbReference>
<dbReference type="InterPro" id="IPR036737">
    <property type="entry name" value="OmpA-like_sf"/>
</dbReference>
<name>A0A6G9QJ56_9GAMM</name>
<sequence>MALKLNSAALGGALMGTVLLLSGCQTTDPYTGEAENSKATNGALIGAISGAVIGVASSSKKDRKKGALIGAASGAAVGGGIGYYMDAQEEKLRKQLQSTGVTVTRNGNDIMLNMPNEVTFEVDKTELSQRAKDVLNSVVLVAQEFDKTKLNVFGFTDSSGSESYNQRLSQVRASEVAQYLTSRNVAGSRVVATGMGESKPIASNDTPQGRAQNRRVEIVLTPIEG</sequence>
<keyword evidence="5" id="KW-0812">Transmembrane</keyword>
<dbReference type="SUPFAM" id="SSF103088">
    <property type="entry name" value="OmpA-like"/>
    <property type="match status" value="1"/>
</dbReference>
<evidence type="ECO:0000256" key="5">
    <source>
        <dbReference type="SAM" id="Phobius"/>
    </source>
</evidence>
<dbReference type="PROSITE" id="PS51257">
    <property type="entry name" value="PROKAR_LIPOPROTEIN"/>
    <property type="match status" value="1"/>
</dbReference>
<evidence type="ECO:0000256" key="3">
    <source>
        <dbReference type="ARBA" id="ARBA00023237"/>
    </source>
</evidence>
<dbReference type="PRINTS" id="PR01023">
    <property type="entry name" value="NAFLGMOTY"/>
</dbReference>
<proteinExistence type="predicted"/>
<dbReference type="GO" id="GO:0009279">
    <property type="term" value="C:cell outer membrane"/>
    <property type="evidence" value="ECO:0007669"/>
    <property type="project" value="UniProtKB-SubCell"/>
</dbReference>
<evidence type="ECO:0000256" key="1">
    <source>
        <dbReference type="ARBA" id="ARBA00004442"/>
    </source>
</evidence>
<evidence type="ECO:0000313" key="8">
    <source>
        <dbReference type="Proteomes" id="UP000502608"/>
    </source>
</evidence>
<feature type="domain" description="OmpA-like" evidence="6">
    <location>
        <begin position="107"/>
        <end position="224"/>
    </location>
</feature>
<evidence type="ECO:0000259" key="6">
    <source>
        <dbReference type="PROSITE" id="PS51123"/>
    </source>
</evidence>
<dbReference type="RefSeq" id="WP_167676108.1">
    <property type="nucleotide sequence ID" value="NZ_CP050313.1"/>
</dbReference>
<accession>A0A6G9QJ56</accession>
<evidence type="ECO:0000256" key="4">
    <source>
        <dbReference type="PROSITE-ProRule" id="PRU00473"/>
    </source>
</evidence>
<dbReference type="Pfam" id="PF00691">
    <property type="entry name" value="OmpA"/>
    <property type="match status" value="1"/>
</dbReference>
<organism evidence="7 8">
    <name type="scientific">Shewanella aestuarii</name>
    <dbReference type="NCBI Taxonomy" id="1028752"/>
    <lineage>
        <taxon>Bacteria</taxon>
        <taxon>Pseudomonadati</taxon>
        <taxon>Pseudomonadota</taxon>
        <taxon>Gammaproteobacteria</taxon>
        <taxon>Alteromonadales</taxon>
        <taxon>Shewanellaceae</taxon>
        <taxon>Shewanella</taxon>
    </lineage>
</organism>